<organism evidence="1 2">
    <name type="scientific">Celeribacter halophilus</name>
    <dbReference type="NCBI Taxonomy" id="576117"/>
    <lineage>
        <taxon>Bacteria</taxon>
        <taxon>Pseudomonadati</taxon>
        <taxon>Pseudomonadota</taxon>
        <taxon>Alphaproteobacteria</taxon>
        <taxon>Rhodobacterales</taxon>
        <taxon>Roseobacteraceae</taxon>
        <taxon>Celeribacter</taxon>
    </lineage>
</organism>
<dbReference type="OrthoDB" id="7870893at2"/>
<accession>A0A1I3UQM0</accession>
<dbReference type="Proteomes" id="UP000183299">
    <property type="component" value="Unassembled WGS sequence"/>
</dbReference>
<keyword evidence="2" id="KW-1185">Reference proteome</keyword>
<dbReference type="STRING" id="576117.SAMN04488138_1125"/>
<dbReference type="AlphaFoldDB" id="A0A1I3UQM0"/>
<evidence type="ECO:0000313" key="1">
    <source>
        <dbReference type="EMBL" id="SFJ84316.1"/>
    </source>
</evidence>
<reference evidence="1 2" key="1">
    <citation type="submission" date="2016-10" db="EMBL/GenBank/DDBJ databases">
        <authorList>
            <person name="de Groot N.N."/>
        </authorList>
    </citation>
    <scope>NUCLEOTIDE SEQUENCE [LARGE SCALE GENOMIC DNA]</scope>
    <source>
        <strain evidence="1 2">CGMCC 1.8891</strain>
    </source>
</reference>
<name>A0A1I3UQM0_9RHOB</name>
<dbReference type="EMBL" id="FORY01000012">
    <property type="protein sequence ID" value="SFJ84316.1"/>
    <property type="molecule type" value="Genomic_DNA"/>
</dbReference>
<proteinExistence type="predicted"/>
<sequence>MSKSPAHKIKLGLITATIWDNDGFYSVDLSRAYKNNQGDWQSTPSFAQGDLLNAAKCAERAEIWIARQMSKDATQRT</sequence>
<protein>
    <submittedName>
        <fullName evidence="1">Uncharacterized protein</fullName>
    </submittedName>
</protein>
<dbReference type="GeneID" id="98666034"/>
<evidence type="ECO:0000313" key="2">
    <source>
        <dbReference type="Proteomes" id="UP000183299"/>
    </source>
</evidence>
<dbReference type="RefSeq" id="WP_066600355.1">
    <property type="nucleotide sequence ID" value="NZ_FORY01000012.1"/>
</dbReference>
<gene>
    <name evidence="1" type="ORF">SAMN04488138_1125</name>
</gene>